<keyword evidence="3" id="KW-1185">Reference proteome</keyword>
<keyword evidence="1" id="KW-0732">Signal</keyword>
<reference evidence="2 3" key="1">
    <citation type="submission" date="2024-11" db="EMBL/GenBank/DDBJ databases">
        <title>Chromosome-level genome assembly of the freshwater bivalve Anodonta woodiana.</title>
        <authorList>
            <person name="Chen X."/>
        </authorList>
    </citation>
    <scope>NUCLEOTIDE SEQUENCE [LARGE SCALE GENOMIC DNA]</scope>
    <source>
        <strain evidence="2">MN2024</strain>
        <tissue evidence="2">Gills</tissue>
    </source>
</reference>
<feature type="signal peptide" evidence="1">
    <location>
        <begin position="1"/>
        <end position="18"/>
    </location>
</feature>
<name>A0ABD3WX14_SINWO</name>
<accession>A0ABD3WX14</accession>
<protein>
    <submittedName>
        <fullName evidence="2">Uncharacterized protein</fullName>
    </submittedName>
</protein>
<sequence length="180" mass="20574">MIWVLILSLLMNKGIADAACVFPAELVGIWSSSDGSQLVVTRDEVNDYRINLTVKMRTTSFKCHDLYQGKYILKSSATFLFNTFEFDAYLCVDFYKISSTQFTYHLASVVDPSLNERVITRFAADIPALAEICNRPEPYEDETLIALNKIEFNFCYPFCLLLKLSSCERHESFPGINTKF</sequence>
<dbReference type="EMBL" id="JBJQND010000004">
    <property type="protein sequence ID" value="KAL3878510.1"/>
    <property type="molecule type" value="Genomic_DNA"/>
</dbReference>
<dbReference type="Proteomes" id="UP001634394">
    <property type="component" value="Unassembled WGS sequence"/>
</dbReference>
<gene>
    <name evidence="2" type="ORF">ACJMK2_030850</name>
</gene>
<feature type="chain" id="PRO_5044797712" evidence="1">
    <location>
        <begin position="19"/>
        <end position="180"/>
    </location>
</feature>
<evidence type="ECO:0000313" key="3">
    <source>
        <dbReference type="Proteomes" id="UP001634394"/>
    </source>
</evidence>
<comment type="caution">
    <text evidence="2">The sequence shown here is derived from an EMBL/GenBank/DDBJ whole genome shotgun (WGS) entry which is preliminary data.</text>
</comment>
<proteinExistence type="predicted"/>
<evidence type="ECO:0000313" key="2">
    <source>
        <dbReference type="EMBL" id="KAL3878510.1"/>
    </source>
</evidence>
<evidence type="ECO:0000256" key="1">
    <source>
        <dbReference type="SAM" id="SignalP"/>
    </source>
</evidence>
<dbReference type="AlphaFoldDB" id="A0ABD3WX14"/>
<organism evidence="2 3">
    <name type="scientific">Sinanodonta woodiana</name>
    <name type="common">Chinese pond mussel</name>
    <name type="synonym">Anodonta woodiana</name>
    <dbReference type="NCBI Taxonomy" id="1069815"/>
    <lineage>
        <taxon>Eukaryota</taxon>
        <taxon>Metazoa</taxon>
        <taxon>Spiralia</taxon>
        <taxon>Lophotrochozoa</taxon>
        <taxon>Mollusca</taxon>
        <taxon>Bivalvia</taxon>
        <taxon>Autobranchia</taxon>
        <taxon>Heteroconchia</taxon>
        <taxon>Palaeoheterodonta</taxon>
        <taxon>Unionida</taxon>
        <taxon>Unionoidea</taxon>
        <taxon>Unionidae</taxon>
        <taxon>Unioninae</taxon>
        <taxon>Sinanodonta</taxon>
    </lineage>
</organism>